<dbReference type="InterPro" id="IPR051913">
    <property type="entry name" value="GH2_Domain-Containing"/>
</dbReference>
<name>A0A645HY60_9ZZZZ</name>
<comment type="caution">
    <text evidence="1">The sequence shown here is derived from an EMBL/GenBank/DDBJ whole genome shotgun (WGS) entry which is preliminary data.</text>
</comment>
<evidence type="ECO:0008006" key="2">
    <source>
        <dbReference type="Google" id="ProtNLM"/>
    </source>
</evidence>
<reference evidence="1" key="1">
    <citation type="submission" date="2019-08" db="EMBL/GenBank/DDBJ databases">
        <authorList>
            <person name="Kucharzyk K."/>
            <person name="Murdoch R.W."/>
            <person name="Higgins S."/>
            <person name="Loffler F."/>
        </authorList>
    </citation>
    <scope>NUCLEOTIDE SEQUENCE</scope>
</reference>
<accession>A0A645HY60</accession>
<dbReference type="Gene3D" id="2.60.120.260">
    <property type="entry name" value="Galactose-binding domain-like"/>
    <property type="match status" value="1"/>
</dbReference>
<proteinExistence type="predicted"/>
<protein>
    <recommendedName>
        <fullName evidence="2">Glycosyl hydrolases family 2 sugar binding domain-containing protein</fullName>
    </recommendedName>
</protein>
<dbReference type="EMBL" id="VSSQ01101986">
    <property type="protein sequence ID" value="MPN43536.1"/>
    <property type="molecule type" value="Genomic_DNA"/>
</dbReference>
<dbReference type="PANTHER" id="PTHR42732">
    <property type="entry name" value="BETA-GALACTOSIDASE"/>
    <property type="match status" value="1"/>
</dbReference>
<sequence length="161" mass="17961">MKREVFAGTCVPEKCENYFVLPEIWKLHIDVPGVKDSRDFLSPGLTDLSGFNNISTWNTVSGQGVHSQVGGYLYYRLEFTAPDFPDGKKIFLRIGSVDDSGEFFLNGKKIGGSDDPRDWDKSFEMDVTDALKHGGKNILTARIYDSGGGEGIWRPQALYTK</sequence>
<evidence type="ECO:0000313" key="1">
    <source>
        <dbReference type="EMBL" id="MPN43536.1"/>
    </source>
</evidence>
<dbReference type="AlphaFoldDB" id="A0A645HY60"/>
<organism evidence="1">
    <name type="scientific">bioreactor metagenome</name>
    <dbReference type="NCBI Taxonomy" id="1076179"/>
    <lineage>
        <taxon>unclassified sequences</taxon>
        <taxon>metagenomes</taxon>
        <taxon>ecological metagenomes</taxon>
    </lineage>
</organism>
<gene>
    <name evidence="1" type="ORF">SDC9_191096</name>
</gene>
<dbReference type="InterPro" id="IPR008979">
    <property type="entry name" value="Galactose-bd-like_sf"/>
</dbReference>
<dbReference type="SUPFAM" id="SSF49785">
    <property type="entry name" value="Galactose-binding domain-like"/>
    <property type="match status" value="1"/>
</dbReference>